<evidence type="ECO:0000259" key="3">
    <source>
        <dbReference type="PROSITE" id="PS51094"/>
    </source>
</evidence>
<protein>
    <submittedName>
        <fullName evidence="4">PTS IIA-like nitrogen-regulatory protein PtsN</fullName>
    </submittedName>
</protein>
<comment type="subcellular location">
    <subcellularLocation>
        <location evidence="1">Cytoplasm</location>
    </subcellularLocation>
</comment>
<dbReference type="CDD" id="cd00211">
    <property type="entry name" value="PTS_IIA_fru"/>
    <property type="match status" value="1"/>
</dbReference>
<gene>
    <name evidence="4" type="ORF">MNBD_DELTA02-159</name>
</gene>
<evidence type="ECO:0000256" key="1">
    <source>
        <dbReference type="ARBA" id="ARBA00004496"/>
    </source>
</evidence>
<feature type="domain" description="PTS EIIA type-2" evidence="3">
    <location>
        <begin position="5"/>
        <end position="149"/>
    </location>
</feature>
<dbReference type="SUPFAM" id="SSF55804">
    <property type="entry name" value="Phoshotransferase/anion transport protein"/>
    <property type="match status" value="1"/>
</dbReference>
<organism evidence="4">
    <name type="scientific">hydrothermal vent metagenome</name>
    <dbReference type="NCBI Taxonomy" id="652676"/>
    <lineage>
        <taxon>unclassified sequences</taxon>
        <taxon>metagenomes</taxon>
        <taxon>ecological metagenomes</taxon>
    </lineage>
</organism>
<reference evidence="4" key="1">
    <citation type="submission" date="2018-06" db="EMBL/GenBank/DDBJ databases">
        <authorList>
            <person name="Zhirakovskaya E."/>
        </authorList>
    </citation>
    <scope>NUCLEOTIDE SEQUENCE</scope>
</reference>
<dbReference type="InterPro" id="IPR016152">
    <property type="entry name" value="PTrfase/Anion_transptr"/>
</dbReference>
<dbReference type="PROSITE" id="PS00372">
    <property type="entry name" value="PTS_EIIA_TYPE_2_HIS"/>
    <property type="match status" value="1"/>
</dbReference>
<sequence length="159" mass="17544">MMVSDVLAKEFIMPELVSTEKRELLDEMSGNISELVGGLDREELLEVLLEREKLGSTGIGHGVAIPHAKIKGIERVIVSMGISGSGVDFQSMDDKPVHIFFLIIAPEQSSAAHLKVLSGISRLLKDAAFRNKLMKAESRGDIYNTIVEEDKRLQRNSVL</sequence>
<dbReference type="PROSITE" id="PS51094">
    <property type="entry name" value="PTS_EIIA_TYPE_2"/>
    <property type="match status" value="1"/>
</dbReference>
<dbReference type="AlphaFoldDB" id="A0A3B0W0S6"/>
<dbReference type="InterPro" id="IPR002178">
    <property type="entry name" value="PTS_EIIA_type-2_dom"/>
</dbReference>
<keyword evidence="2" id="KW-0808">Transferase</keyword>
<dbReference type="FunFam" id="3.40.930.10:FF:000009">
    <property type="entry name" value="PTS system, fructose specific IIABC component"/>
    <property type="match status" value="1"/>
</dbReference>
<dbReference type="PANTHER" id="PTHR47738:SF2">
    <property type="entry name" value="PTS SYSTEM FRUCTOSE-LIKE EIIA COMPONENT"/>
    <property type="match status" value="1"/>
</dbReference>
<dbReference type="EMBL" id="UOEZ01000066">
    <property type="protein sequence ID" value="VAW38176.1"/>
    <property type="molecule type" value="Genomic_DNA"/>
</dbReference>
<evidence type="ECO:0000313" key="4">
    <source>
        <dbReference type="EMBL" id="VAW38176.1"/>
    </source>
</evidence>
<dbReference type="Pfam" id="PF00359">
    <property type="entry name" value="PTS_EIIA_2"/>
    <property type="match status" value="1"/>
</dbReference>
<dbReference type="GO" id="GO:0005737">
    <property type="term" value="C:cytoplasm"/>
    <property type="evidence" value="ECO:0007669"/>
    <property type="project" value="UniProtKB-SubCell"/>
</dbReference>
<accession>A0A3B0W0S6</accession>
<dbReference type="PANTHER" id="PTHR47738">
    <property type="entry name" value="PTS SYSTEM FRUCTOSE-LIKE EIIA COMPONENT-RELATED"/>
    <property type="match status" value="1"/>
</dbReference>
<dbReference type="GO" id="GO:0016740">
    <property type="term" value="F:transferase activity"/>
    <property type="evidence" value="ECO:0007669"/>
    <property type="project" value="UniProtKB-KW"/>
</dbReference>
<evidence type="ECO:0000256" key="2">
    <source>
        <dbReference type="ARBA" id="ARBA00022679"/>
    </source>
</evidence>
<dbReference type="Gene3D" id="3.40.930.10">
    <property type="entry name" value="Mannitol-specific EII, Chain A"/>
    <property type="match status" value="1"/>
</dbReference>
<dbReference type="InterPro" id="IPR051541">
    <property type="entry name" value="PTS_SugarTrans_NitroReg"/>
</dbReference>
<proteinExistence type="predicted"/>
<name>A0A3B0W0S6_9ZZZZ</name>